<dbReference type="Gene3D" id="1.10.1610.10">
    <property type="match status" value="1"/>
</dbReference>
<dbReference type="PANTHER" id="PTHR43463:SF1">
    <property type="entry name" value="NICOTINATE-NUCLEOTIDE--DIMETHYLBENZIMIDAZOLE PHOSPHORIBOSYLTRANSFERASE"/>
    <property type="match status" value="1"/>
</dbReference>
<dbReference type="NCBIfam" id="TIGR03160">
    <property type="entry name" value="cobT_DBIPRT"/>
    <property type="match status" value="1"/>
</dbReference>
<accession>A0A5P6NEZ7</accession>
<dbReference type="EC" id="2.4.2.21" evidence="3 9"/>
<dbReference type="Proteomes" id="UP000325385">
    <property type="component" value="Chromosome"/>
</dbReference>
<organism evidence="10 11">
    <name type="scientific">Qipengyuania flava</name>
    <dbReference type="NCBI Taxonomy" id="192812"/>
    <lineage>
        <taxon>Bacteria</taxon>
        <taxon>Pseudomonadati</taxon>
        <taxon>Pseudomonadota</taxon>
        <taxon>Alphaproteobacteria</taxon>
        <taxon>Sphingomonadales</taxon>
        <taxon>Erythrobacteraceae</taxon>
        <taxon>Qipengyuania</taxon>
    </lineage>
</organism>
<evidence type="ECO:0000313" key="10">
    <source>
        <dbReference type="EMBL" id="QFI64549.1"/>
    </source>
</evidence>
<evidence type="ECO:0000256" key="9">
    <source>
        <dbReference type="NCBIfam" id="TIGR03160"/>
    </source>
</evidence>
<dbReference type="SUPFAM" id="SSF52733">
    <property type="entry name" value="Nicotinate mononucleotide:5,6-dimethylbenzimidazole phosphoribosyltransferase (CobT)"/>
    <property type="match status" value="1"/>
</dbReference>
<dbReference type="FunFam" id="3.40.50.10210:FF:000001">
    <property type="entry name" value="Nicotinate-nucleotide--dimethylbenzimidazole phosphoribosyltransferase"/>
    <property type="match status" value="1"/>
</dbReference>
<evidence type="ECO:0000256" key="2">
    <source>
        <dbReference type="ARBA" id="ARBA00007110"/>
    </source>
</evidence>
<comment type="similarity">
    <text evidence="2">Belongs to the CobT family.</text>
</comment>
<dbReference type="InterPro" id="IPR003200">
    <property type="entry name" value="Nict_dMeBzImd_PRibTrfase"/>
</dbReference>
<evidence type="ECO:0000256" key="6">
    <source>
        <dbReference type="ARBA" id="ARBA00022676"/>
    </source>
</evidence>
<comment type="pathway">
    <text evidence="1">Nucleoside biosynthesis; alpha-ribazole biosynthesis; alpha-ribazole from 5,6-dimethylbenzimidazole: step 1/2.</text>
</comment>
<dbReference type="InterPro" id="IPR017846">
    <property type="entry name" value="Nict_dMeBzImd_PRibTrfase_bact"/>
</dbReference>
<dbReference type="AlphaFoldDB" id="A0A5P6NEZ7"/>
<protein>
    <recommendedName>
        <fullName evidence="4 9">Nicotinate-nucleotide--dimethylbenzimidazole phosphoribosyltransferase</fullName>
        <ecNumber evidence="3 9">2.4.2.21</ecNumber>
    </recommendedName>
</protein>
<keyword evidence="5" id="KW-0169">Cobalamin biosynthesis</keyword>
<dbReference type="Pfam" id="PF02277">
    <property type="entry name" value="DBI_PRT"/>
    <property type="match status" value="1"/>
</dbReference>
<evidence type="ECO:0000256" key="3">
    <source>
        <dbReference type="ARBA" id="ARBA00011991"/>
    </source>
</evidence>
<dbReference type="CDD" id="cd02439">
    <property type="entry name" value="DMB-PRT_CobT"/>
    <property type="match status" value="1"/>
</dbReference>
<dbReference type="GO" id="GO:0008939">
    <property type="term" value="F:nicotinate-nucleotide-dimethylbenzimidazole phosphoribosyltransferase activity"/>
    <property type="evidence" value="ECO:0007669"/>
    <property type="project" value="UniProtKB-UniRule"/>
</dbReference>
<dbReference type="GO" id="GO:0009236">
    <property type="term" value="P:cobalamin biosynthetic process"/>
    <property type="evidence" value="ECO:0007669"/>
    <property type="project" value="UniProtKB-UniRule"/>
</dbReference>
<dbReference type="NCBIfam" id="NF000996">
    <property type="entry name" value="PRK00105.1"/>
    <property type="match status" value="1"/>
</dbReference>
<comment type="catalytic activity">
    <reaction evidence="8">
        <text>5,6-dimethylbenzimidazole + nicotinate beta-D-ribonucleotide = alpha-ribazole 5'-phosphate + nicotinate + H(+)</text>
        <dbReference type="Rhea" id="RHEA:11196"/>
        <dbReference type="ChEBI" id="CHEBI:15378"/>
        <dbReference type="ChEBI" id="CHEBI:15890"/>
        <dbReference type="ChEBI" id="CHEBI:32544"/>
        <dbReference type="ChEBI" id="CHEBI:57502"/>
        <dbReference type="ChEBI" id="CHEBI:57918"/>
        <dbReference type="EC" id="2.4.2.21"/>
    </reaction>
</comment>
<evidence type="ECO:0000256" key="7">
    <source>
        <dbReference type="ARBA" id="ARBA00022679"/>
    </source>
</evidence>
<dbReference type="EMBL" id="CP032228">
    <property type="protein sequence ID" value="QFI64549.1"/>
    <property type="molecule type" value="Genomic_DNA"/>
</dbReference>
<dbReference type="InterPro" id="IPR036087">
    <property type="entry name" value="Nict_dMeBzImd_PRibTrfase_sf"/>
</dbReference>
<evidence type="ECO:0000256" key="1">
    <source>
        <dbReference type="ARBA" id="ARBA00005049"/>
    </source>
</evidence>
<reference evidence="11" key="1">
    <citation type="submission" date="2018-09" db="EMBL/GenBank/DDBJ databases">
        <title>Nocardia yunnanensis sp. nov., an actinomycete isolated from a soil sample.</title>
        <authorList>
            <person name="Zhang J."/>
        </authorList>
    </citation>
    <scope>NUCLEOTIDE SEQUENCE [LARGE SCALE GENOMIC DNA]</scope>
    <source>
        <strain evidence="11">21-3</strain>
    </source>
</reference>
<dbReference type="Gene3D" id="3.40.50.10210">
    <property type="match status" value="1"/>
</dbReference>
<name>A0A5P6NEZ7_9SPHN</name>
<evidence type="ECO:0000313" key="11">
    <source>
        <dbReference type="Proteomes" id="UP000325385"/>
    </source>
</evidence>
<evidence type="ECO:0000256" key="8">
    <source>
        <dbReference type="ARBA" id="ARBA00047340"/>
    </source>
</evidence>
<keyword evidence="6 10" id="KW-0328">Glycosyltransferase</keyword>
<dbReference type="UniPathway" id="UPA00061">
    <property type="reaction ID" value="UER00516"/>
</dbReference>
<keyword evidence="7 10" id="KW-0808">Transferase</keyword>
<dbReference type="PANTHER" id="PTHR43463">
    <property type="entry name" value="NICOTINATE-NUCLEOTIDE--DIMETHYLBENZIMIDAZOLE PHOSPHORIBOSYLTRANSFERASE"/>
    <property type="match status" value="1"/>
</dbReference>
<gene>
    <name evidence="10" type="primary">cobT</name>
    <name evidence="10" type="ORF">D0Y83_00270</name>
</gene>
<evidence type="ECO:0000256" key="4">
    <source>
        <dbReference type="ARBA" id="ARBA00015486"/>
    </source>
</evidence>
<proteinExistence type="inferred from homology"/>
<dbReference type="InterPro" id="IPR023195">
    <property type="entry name" value="Nict_dMeBzImd_PRibTrfase_N"/>
</dbReference>
<evidence type="ECO:0000256" key="5">
    <source>
        <dbReference type="ARBA" id="ARBA00022573"/>
    </source>
</evidence>
<sequence length="332" mass="33762">MTRADLQRLIDDKTKPIGSLGRLESLAVQAAAILGAMTPSNASASLTIFAADHGIAAQRVSAFPQEVTGQMVANFLAGGAAANVIAAQFDIPVTVVDCGIAHPPRRRDGLIDLSLGGGTADSSTGPAMSPETARKAIAQGRHFACGIESKIVCFGEMGIANTSAAALLAHKLSGISVAELVGRGTGLDDTALSHKQDVLERAAARTGALAPIEALADLGGFEIGTMAGAMVGAGTSNKLVVVDGFIATAAAALARAIEPDCERAFVYAHRSAEHGHRTLLDWLEAEPLLDLDMRLGEGTGALLAVPIIHAALSLFGMASFSQAGVSGAPPIS</sequence>